<keyword evidence="1" id="KW-0227">DNA damage</keyword>
<keyword evidence="1" id="KW-0233">DNA recombination</keyword>
<dbReference type="EC" id="5.6.2.3" evidence="1"/>
<dbReference type="GO" id="GO:0005524">
    <property type="term" value="F:ATP binding"/>
    <property type="evidence" value="ECO:0007669"/>
    <property type="project" value="UniProtKB-KW"/>
</dbReference>
<evidence type="ECO:0000313" key="8">
    <source>
        <dbReference type="Proteomes" id="UP001152797"/>
    </source>
</evidence>
<dbReference type="InterPro" id="IPR027417">
    <property type="entry name" value="P-loop_NTPase"/>
</dbReference>
<dbReference type="GO" id="GO:0000723">
    <property type="term" value="P:telomere maintenance"/>
    <property type="evidence" value="ECO:0007669"/>
    <property type="project" value="InterPro"/>
</dbReference>
<evidence type="ECO:0000313" key="7">
    <source>
        <dbReference type="EMBL" id="CAL4766922.1"/>
    </source>
</evidence>
<protein>
    <recommendedName>
        <fullName evidence="1">ATP-dependent DNA helicase</fullName>
        <ecNumber evidence="1">5.6.2.3</ecNumber>
    </recommendedName>
</protein>
<evidence type="ECO:0000256" key="1">
    <source>
        <dbReference type="RuleBase" id="RU363044"/>
    </source>
</evidence>
<keyword evidence="1" id="KW-0067">ATP-binding</keyword>
<evidence type="ECO:0000259" key="3">
    <source>
        <dbReference type="Pfam" id="PF05970"/>
    </source>
</evidence>
<feature type="region of interest" description="Disordered" evidence="2">
    <location>
        <begin position="260"/>
        <end position="281"/>
    </location>
</feature>
<dbReference type="OrthoDB" id="429210at2759"/>
<feature type="compositionally biased region" description="Acidic residues" evidence="2">
    <location>
        <begin position="1167"/>
        <end position="1180"/>
    </location>
</feature>
<proteinExistence type="inferred from homology"/>
<dbReference type="PANTHER" id="PTHR47642">
    <property type="entry name" value="ATP-DEPENDENT DNA HELICASE"/>
    <property type="match status" value="1"/>
</dbReference>
<reference evidence="5" key="1">
    <citation type="submission" date="2022-10" db="EMBL/GenBank/DDBJ databases">
        <authorList>
            <person name="Chen Y."/>
            <person name="Dougan E. K."/>
            <person name="Chan C."/>
            <person name="Rhodes N."/>
            <person name="Thang M."/>
        </authorList>
    </citation>
    <scope>NUCLEOTIDE SEQUENCE</scope>
</reference>
<comment type="similarity">
    <text evidence="1">Belongs to the helicase family.</text>
</comment>
<feature type="region of interest" description="Disordered" evidence="2">
    <location>
        <begin position="1159"/>
        <end position="1183"/>
    </location>
</feature>
<dbReference type="EMBL" id="CAMXCT030000500">
    <property type="protein sequence ID" value="CAL4766922.1"/>
    <property type="molecule type" value="Genomic_DNA"/>
</dbReference>
<name>A0A9P1FM98_9DINO</name>
<dbReference type="PANTHER" id="PTHR47642:SF6">
    <property type="entry name" value="ATP-DEPENDENT DNA HELICASE"/>
    <property type="match status" value="1"/>
</dbReference>
<evidence type="ECO:0000256" key="2">
    <source>
        <dbReference type="SAM" id="MobiDB-lite"/>
    </source>
</evidence>
<dbReference type="GO" id="GO:0006310">
    <property type="term" value="P:DNA recombination"/>
    <property type="evidence" value="ECO:0007669"/>
    <property type="project" value="UniProtKB-KW"/>
</dbReference>
<keyword evidence="1" id="KW-0547">Nucleotide-binding</keyword>
<accession>A0A9P1FM98</accession>
<dbReference type="GO" id="GO:0016787">
    <property type="term" value="F:hydrolase activity"/>
    <property type="evidence" value="ECO:0007669"/>
    <property type="project" value="UniProtKB-KW"/>
</dbReference>
<keyword evidence="1" id="KW-0378">Hydrolase</keyword>
<dbReference type="Pfam" id="PF14214">
    <property type="entry name" value="Helitron_like_N"/>
    <property type="match status" value="1"/>
</dbReference>
<organism evidence="5">
    <name type="scientific">Cladocopium goreaui</name>
    <dbReference type="NCBI Taxonomy" id="2562237"/>
    <lineage>
        <taxon>Eukaryota</taxon>
        <taxon>Sar</taxon>
        <taxon>Alveolata</taxon>
        <taxon>Dinophyceae</taxon>
        <taxon>Suessiales</taxon>
        <taxon>Symbiodiniaceae</taxon>
        <taxon>Cladocopium</taxon>
    </lineage>
</organism>
<dbReference type="InterPro" id="IPR010285">
    <property type="entry name" value="DNA_helicase_pif1-like_DEAD"/>
</dbReference>
<keyword evidence="8" id="KW-1185">Reference proteome</keyword>
<keyword evidence="1" id="KW-0234">DNA repair</keyword>
<dbReference type="Pfam" id="PF05970">
    <property type="entry name" value="PIF1"/>
    <property type="match status" value="1"/>
</dbReference>
<gene>
    <name evidence="5" type="ORF">C1SCF055_LOCUS7547</name>
</gene>
<comment type="cofactor">
    <cofactor evidence="1">
        <name>Mg(2+)</name>
        <dbReference type="ChEBI" id="CHEBI:18420"/>
    </cofactor>
</comment>
<dbReference type="Proteomes" id="UP001152797">
    <property type="component" value="Unassembled WGS sequence"/>
</dbReference>
<feature type="domain" description="Helitron helicase-like" evidence="4">
    <location>
        <begin position="389"/>
        <end position="575"/>
    </location>
</feature>
<dbReference type="EMBL" id="CAMXCT010000500">
    <property type="protein sequence ID" value="CAI3979610.1"/>
    <property type="molecule type" value="Genomic_DNA"/>
</dbReference>
<evidence type="ECO:0000259" key="4">
    <source>
        <dbReference type="Pfam" id="PF14214"/>
    </source>
</evidence>
<dbReference type="GO" id="GO:0043139">
    <property type="term" value="F:5'-3' DNA helicase activity"/>
    <property type="evidence" value="ECO:0007669"/>
    <property type="project" value="UniProtKB-EC"/>
</dbReference>
<evidence type="ECO:0000313" key="5">
    <source>
        <dbReference type="EMBL" id="CAI3979610.1"/>
    </source>
</evidence>
<dbReference type="InterPro" id="IPR025476">
    <property type="entry name" value="Helitron_helicase-like"/>
</dbReference>
<dbReference type="InterPro" id="IPR051055">
    <property type="entry name" value="PIF1_helicase"/>
</dbReference>
<dbReference type="Gene3D" id="3.40.50.300">
    <property type="entry name" value="P-loop containing nucleotide triphosphate hydrolases"/>
    <property type="match status" value="1"/>
</dbReference>
<reference evidence="6" key="2">
    <citation type="submission" date="2024-04" db="EMBL/GenBank/DDBJ databases">
        <authorList>
            <person name="Chen Y."/>
            <person name="Shah S."/>
            <person name="Dougan E. K."/>
            <person name="Thang M."/>
            <person name="Chan C."/>
        </authorList>
    </citation>
    <scope>NUCLEOTIDE SEQUENCE [LARGE SCALE GENOMIC DNA]</scope>
</reference>
<sequence>MWTGYAPQYFIEQKVTVMEAICASPCITTLVCMTMEARYEDNVRQEAQEAEPLNAKAHMARHRFGARGNALTFPLPLEDLFLALQGLSKDAEEGQPLQLPRAGTELAHVARVLLKTNKEGATSEKDIKTLIHQAVVRREVVVDLILSMHHCGHPAYASIDEETMRHRAADLPEKGIPPEVWKVVQEAVSSHDKLQPQKAATPCDAMEKVDAAGKNIREWAAAMARRVETQFRREMEDNLLTDAQKEANAALLSLEGGEEGAAPAARGHLSRRHAGNPEAPPVGIREWAAAMARRVETQFRRDWTFGFTLWNYLFRTMVNLQKNAYMYAVPDPKAQGGKRLLGNDEIGEGFLEVMERLRNGLYTDVAGALKPVNGDLTKLRHAPGLTAAAQKALCNTEARTRRLPGTHEIRKTMRHQTNANRVVYGTAIFITFSPREQDSSIMMRLVRARQSDPAVVEDGSAKFQKRQTPALDIDYVNLSPEALAEELLPYDERKALLARDPLACAEGFQTLVLLALRHLFGIRYCRNCPNCAQSDKPCMDAFGSNATAMGGIFGRVDAIYGSLECQKSGAEHIHLQAFVQCFHQFFSLSELQGLKEQRFLEMLRRCTSYSGYVQRKIYCNKEAWEEERDEIEAAWPEFKDCMLMSSRPAYQLDEGMEPAVWRATYLAKDVEALQKRKQHHVHLPGPDGTRLPLKHCQDAKDPTKCKSGFPRTNWLTEEPFVICPGLAEEKEMPHRGKRSMVGLPWGPCNEPNLNGTHPALLAALRCNSDVQPPYRFPMAPLSHRSDLCQGGCEKVPVRTLIWDAQVTQAAQAGYAADYQNKRLPVAVHECKEWMRAQKNLIEELQDNKPGYMGARLGKRLITDCYARGVCRGAVECTSLVTRAEQYEKDPTCAESVKTAPVTEMSLFYGLRLLEAAAAKEPWPREPRRLQPDTRNRAQKKLTDCPFWTVYGGRGRAAEVHPLSAYEFARHYRFKLVAHPQTVAAAGRHPALIAGEDYQIREVVGAEWHCLGQGEHVDPAYRHDWVIVPRKRPNVPVPYGAQGSKSEEEQAMKLLLLFFPWVNDVRDATAAVPFIGHFWVEGGKSWREALRKRTFAYGFPTDEVKRFVLNFCIVHFLARDRQLQDGLYPNSDDEDVADDLDLALDEDDLVLATLTHVRGGSKAHGSQEDEPIVEEEEEENGEAGVQNKCSTLFELTMQMFQLSSSIWLAPDRAQQADANAQARHQNMLQAGQVRDHAVARKAAAAAKTEEDAHEDRVVGLLAQAGEEEGPWIKEHPRVTKAALQAWLESEEVRRGTNRMQHEFLKLVVDRVMVELGLISQAQSLRQTTDPLVWLLHGLPGTGKSHVLGFVRALFDLMGYTYALDYEVAAFQAVNAADLQGKTMHKAFGWKAKGGTPDEGAKREAHRRMAHWRWLILDEISLVDAKLLGQAEKELREVVPVSNPWKSKNGQARPFAGINVIFTGDFHQLPPPAGTYLAQVPCAVRDPHGEGAPENALGDHGKQLFWAGAVQGITELVDRERCKDEWWTEVSDEVRRGRLSDKNHKYLHGLPVEGCTLSEEERLSRKRVIDGPNDPRLQEARFKEAMAVVANNDARYQINKDRAKNYSRASGAPFYWSVAHDEATSAALQADPCDRDAKIRWLQYHDRDTGGLCGVLPLAVGMPVALTHHLNRSPDKMLLKGTRGYVHSWVWPENGRLAHRMPSCVYVKFEGATWQLDGIDEPGVYPIRPRKEDWYLDGKRSNPVLRIKRKQTPLTPAFAITAHSSQGKTMRALFLDLDVDKRVDATTGAVGLSRVRSRHDCLILRPFPLWLFQRGMPDGPKLLLQKLRGEDVDLAAYAEGLNPHATCSHCQQVRHLDGFEHEQWEKVRANMPAMCMQCKHRKAMRKRKLDAAIKYPCSICKLAKIEDAFPRAQLKQEDGKKCLACCKKADILQCAHCGRSKSIEYFNATMVTFPAGGVVCKACQDAMKDKVDKKERKNWFTCRSCGEMLPAGAGSQQALDQRRCLNCASRGIRQKDEQTCRSCKSKWHEQVKGKKRARYCLRCRRK</sequence>
<dbReference type="EMBL" id="CAMXCT020000500">
    <property type="protein sequence ID" value="CAL1132985.1"/>
    <property type="molecule type" value="Genomic_DNA"/>
</dbReference>
<evidence type="ECO:0000313" key="6">
    <source>
        <dbReference type="EMBL" id="CAL1132985.1"/>
    </source>
</evidence>
<keyword evidence="1 7" id="KW-0347">Helicase</keyword>
<comment type="catalytic activity">
    <reaction evidence="1">
        <text>ATP + H2O = ADP + phosphate + H(+)</text>
        <dbReference type="Rhea" id="RHEA:13065"/>
        <dbReference type="ChEBI" id="CHEBI:15377"/>
        <dbReference type="ChEBI" id="CHEBI:15378"/>
        <dbReference type="ChEBI" id="CHEBI:30616"/>
        <dbReference type="ChEBI" id="CHEBI:43474"/>
        <dbReference type="ChEBI" id="CHEBI:456216"/>
        <dbReference type="EC" id="5.6.2.3"/>
    </reaction>
</comment>
<dbReference type="SUPFAM" id="SSF52540">
    <property type="entry name" value="P-loop containing nucleoside triphosphate hydrolases"/>
    <property type="match status" value="2"/>
</dbReference>
<dbReference type="GO" id="GO:0006281">
    <property type="term" value="P:DNA repair"/>
    <property type="evidence" value="ECO:0007669"/>
    <property type="project" value="UniProtKB-KW"/>
</dbReference>
<feature type="domain" description="DNA helicase Pif1-like DEAD-box helicase" evidence="3">
    <location>
        <begin position="1331"/>
        <end position="1469"/>
    </location>
</feature>
<comment type="caution">
    <text evidence="5">The sequence shown here is derived from an EMBL/GenBank/DDBJ whole genome shotgun (WGS) entry which is preliminary data.</text>
</comment>